<keyword evidence="3" id="KW-0813">Transport</keyword>
<dbReference type="PANTHER" id="PTHR10778">
    <property type="entry name" value="SOLUTE CARRIER FAMILY 35 MEMBER B"/>
    <property type="match status" value="1"/>
</dbReference>
<dbReference type="GO" id="GO:0005460">
    <property type="term" value="F:UDP-glucose transmembrane transporter activity"/>
    <property type="evidence" value="ECO:0007669"/>
    <property type="project" value="TreeGrafter"/>
</dbReference>
<accession>A0A653CLG7</accession>
<evidence type="ECO:0000256" key="8">
    <source>
        <dbReference type="SAM" id="Phobius"/>
    </source>
</evidence>
<keyword evidence="6 8" id="KW-1133">Transmembrane helix</keyword>
<dbReference type="Proteomes" id="UP000410492">
    <property type="component" value="Unassembled WGS sequence"/>
</dbReference>
<dbReference type="GO" id="GO:0000139">
    <property type="term" value="C:Golgi membrane"/>
    <property type="evidence" value="ECO:0007669"/>
    <property type="project" value="TreeGrafter"/>
</dbReference>
<name>A0A653CLG7_CALMS</name>
<feature type="transmembrane region" description="Helical" evidence="8">
    <location>
        <begin position="12"/>
        <end position="29"/>
    </location>
</feature>
<dbReference type="EMBL" id="CAACVG010008118">
    <property type="protein sequence ID" value="VEN48595.1"/>
    <property type="molecule type" value="Genomic_DNA"/>
</dbReference>
<feature type="transmembrane region" description="Helical" evidence="8">
    <location>
        <begin position="240"/>
        <end position="263"/>
    </location>
</feature>
<evidence type="ECO:0008006" key="11">
    <source>
        <dbReference type="Google" id="ProtNLM"/>
    </source>
</evidence>
<feature type="transmembrane region" description="Helical" evidence="8">
    <location>
        <begin position="91"/>
        <end position="114"/>
    </location>
</feature>
<evidence type="ECO:0000313" key="9">
    <source>
        <dbReference type="EMBL" id="VEN48595.1"/>
    </source>
</evidence>
<dbReference type="GO" id="GO:0005789">
    <property type="term" value="C:endoplasmic reticulum membrane"/>
    <property type="evidence" value="ECO:0007669"/>
    <property type="project" value="UniProtKB-SubCell"/>
</dbReference>
<dbReference type="PANTHER" id="PTHR10778:SF10">
    <property type="entry name" value="SOLUTE CARRIER FAMILY 35 MEMBER B1"/>
    <property type="match status" value="1"/>
</dbReference>
<dbReference type="AlphaFoldDB" id="A0A653CLG7"/>
<keyword evidence="7 8" id="KW-0472">Membrane</keyword>
<comment type="subcellular location">
    <subcellularLocation>
        <location evidence="1">Endoplasmic reticulum membrane</location>
        <topology evidence="1">Multi-pass membrane protein</topology>
    </subcellularLocation>
</comment>
<comment type="similarity">
    <text evidence="2">Belongs to the nucleotide-sugar transporter family. SLC35B subfamily.</text>
</comment>
<evidence type="ECO:0000256" key="1">
    <source>
        <dbReference type="ARBA" id="ARBA00004477"/>
    </source>
</evidence>
<dbReference type="OrthoDB" id="78344at2759"/>
<reference evidence="9 10" key="1">
    <citation type="submission" date="2019-01" db="EMBL/GenBank/DDBJ databases">
        <authorList>
            <person name="Sayadi A."/>
        </authorList>
    </citation>
    <scope>NUCLEOTIDE SEQUENCE [LARGE SCALE GENOMIC DNA]</scope>
</reference>
<dbReference type="Gene3D" id="1.10.3730.20">
    <property type="match status" value="1"/>
</dbReference>
<feature type="transmembrane region" description="Helical" evidence="8">
    <location>
        <begin position="207"/>
        <end position="228"/>
    </location>
</feature>
<feature type="transmembrane region" description="Helical" evidence="8">
    <location>
        <begin position="300"/>
        <end position="319"/>
    </location>
</feature>
<dbReference type="InterPro" id="IPR037185">
    <property type="entry name" value="EmrE-like"/>
</dbReference>
<organism evidence="9 10">
    <name type="scientific">Callosobruchus maculatus</name>
    <name type="common">Southern cowpea weevil</name>
    <name type="synonym">Pulse bruchid</name>
    <dbReference type="NCBI Taxonomy" id="64391"/>
    <lineage>
        <taxon>Eukaryota</taxon>
        <taxon>Metazoa</taxon>
        <taxon>Ecdysozoa</taxon>
        <taxon>Arthropoda</taxon>
        <taxon>Hexapoda</taxon>
        <taxon>Insecta</taxon>
        <taxon>Pterygota</taxon>
        <taxon>Neoptera</taxon>
        <taxon>Endopterygota</taxon>
        <taxon>Coleoptera</taxon>
        <taxon>Polyphaga</taxon>
        <taxon>Cucujiformia</taxon>
        <taxon>Chrysomeloidea</taxon>
        <taxon>Chrysomelidae</taxon>
        <taxon>Bruchinae</taxon>
        <taxon>Bruchini</taxon>
        <taxon>Callosobruchus</taxon>
    </lineage>
</organism>
<dbReference type="GO" id="GO:0005459">
    <property type="term" value="F:UDP-galactose transmembrane transporter activity"/>
    <property type="evidence" value="ECO:0007669"/>
    <property type="project" value="TreeGrafter"/>
</dbReference>
<evidence type="ECO:0000313" key="10">
    <source>
        <dbReference type="Proteomes" id="UP000410492"/>
    </source>
</evidence>
<feature type="transmembrane region" description="Helical" evidence="8">
    <location>
        <begin position="270"/>
        <end position="294"/>
    </location>
</feature>
<feature type="transmembrane region" description="Helical" evidence="8">
    <location>
        <begin position="144"/>
        <end position="162"/>
    </location>
</feature>
<dbReference type="SUPFAM" id="SSF103481">
    <property type="entry name" value="Multidrug resistance efflux transporter EmrE"/>
    <property type="match status" value="2"/>
</dbReference>
<keyword evidence="4 8" id="KW-0812">Transmembrane</keyword>
<sequence>MPTTSSTSHRRKFILYAGGIFISYFYYGIMQEKVTRGKYTTTIEENGVTAAKTEKFTFTLILVAVQCLINTIIAKSATFLWPQGEDKTHKLYYASMSITYLLGMICSNMALQWVPYPTQVVGKAAKPIPVMILGVLLGKMSYPLRKYVFVFMIVLGIILFMLKDKAEALTEDAGVGVGELLLFLSLLMDGLTGAIQDRIRAETRPTGLQMMVVGNAWSTFFLAIMILVTKEYILFYDFVVRYPFVLTNLLILGLTSSVGQLFLYNMVSEFGPLVLSVVTTTRKFFTVLFSVIIFRNSLSLRQWSGTIIVFAALFLDAFYSKKGPPKNK</sequence>
<evidence type="ECO:0000256" key="6">
    <source>
        <dbReference type="ARBA" id="ARBA00022989"/>
    </source>
</evidence>
<gene>
    <name evidence="9" type="ORF">CALMAC_LOCUS9985</name>
</gene>
<protein>
    <recommendedName>
        <fullName evidence="11">Sugar phosphate transporter domain-containing protein</fullName>
    </recommendedName>
</protein>
<keyword evidence="5" id="KW-0256">Endoplasmic reticulum</keyword>
<keyword evidence="10" id="KW-1185">Reference proteome</keyword>
<proteinExistence type="inferred from homology"/>
<feature type="transmembrane region" description="Helical" evidence="8">
    <location>
        <begin position="174"/>
        <end position="195"/>
    </location>
</feature>
<evidence type="ECO:0000256" key="4">
    <source>
        <dbReference type="ARBA" id="ARBA00022692"/>
    </source>
</evidence>
<dbReference type="Pfam" id="PF08449">
    <property type="entry name" value="UAA"/>
    <property type="match status" value="1"/>
</dbReference>
<evidence type="ECO:0000256" key="3">
    <source>
        <dbReference type="ARBA" id="ARBA00022448"/>
    </source>
</evidence>
<dbReference type="InterPro" id="IPR013657">
    <property type="entry name" value="SCL35B1-4/HUT1"/>
</dbReference>
<evidence type="ECO:0000256" key="7">
    <source>
        <dbReference type="ARBA" id="ARBA00023136"/>
    </source>
</evidence>
<feature type="transmembrane region" description="Helical" evidence="8">
    <location>
        <begin position="56"/>
        <end position="79"/>
    </location>
</feature>
<evidence type="ECO:0000256" key="5">
    <source>
        <dbReference type="ARBA" id="ARBA00022824"/>
    </source>
</evidence>
<evidence type="ECO:0000256" key="2">
    <source>
        <dbReference type="ARBA" id="ARBA00010694"/>
    </source>
</evidence>